<name>A0A834HI36_RHOSS</name>
<dbReference type="Pfam" id="PF20431">
    <property type="entry name" value="E_motif"/>
    <property type="match status" value="1"/>
</dbReference>
<dbReference type="FunFam" id="1.25.40.10:FF:000353">
    <property type="entry name" value="Pentatricopeptide repeat-containing protein At4g39530"/>
    <property type="match status" value="1"/>
</dbReference>
<dbReference type="PANTHER" id="PTHR47926">
    <property type="entry name" value="PENTATRICOPEPTIDE REPEAT-CONTAINING PROTEIN"/>
    <property type="match status" value="1"/>
</dbReference>
<dbReference type="FunFam" id="1.25.40.10:FF:000366">
    <property type="entry name" value="Pentatricopeptide (PPR) repeat-containing protein"/>
    <property type="match status" value="1"/>
</dbReference>
<evidence type="ECO:0000313" key="6">
    <source>
        <dbReference type="Proteomes" id="UP000626092"/>
    </source>
</evidence>
<dbReference type="Pfam" id="PF01535">
    <property type="entry name" value="PPR"/>
    <property type="match status" value="6"/>
</dbReference>
<dbReference type="GO" id="GO:0003723">
    <property type="term" value="F:RNA binding"/>
    <property type="evidence" value="ECO:0007669"/>
    <property type="project" value="InterPro"/>
</dbReference>
<dbReference type="Proteomes" id="UP000626092">
    <property type="component" value="Unassembled WGS sequence"/>
</dbReference>
<dbReference type="InterPro" id="IPR046848">
    <property type="entry name" value="E_motif"/>
</dbReference>
<dbReference type="FunFam" id="1.25.40.10:FF:000452">
    <property type="entry name" value="pentatricopeptide repeat-containing protein At2g03880, mitochondrial"/>
    <property type="match status" value="1"/>
</dbReference>
<dbReference type="InterPro" id="IPR002885">
    <property type="entry name" value="PPR_rpt"/>
</dbReference>
<dbReference type="InterPro" id="IPR032867">
    <property type="entry name" value="DYW_dom"/>
</dbReference>
<keyword evidence="2" id="KW-0677">Repeat</keyword>
<dbReference type="NCBIfam" id="TIGR00756">
    <property type="entry name" value="PPR"/>
    <property type="match status" value="6"/>
</dbReference>
<dbReference type="EMBL" id="WJXA01000001">
    <property type="protein sequence ID" value="KAF7154594.1"/>
    <property type="molecule type" value="Genomic_DNA"/>
</dbReference>
<feature type="repeat" description="PPR" evidence="3">
    <location>
        <begin position="402"/>
        <end position="436"/>
    </location>
</feature>
<accession>A0A834HI36</accession>
<feature type="repeat" description="PPR" evidence="3">
    <location>
        <begin position="98"/>
        <end position="132"/>
    </location>
</feature>
<feature type="domain" description="DYW" evidence="4">
    <location>
        <begin position="718"/>
        <end position="810"/>
    </location>
</feature>
<feature type="repeat" description="PPR" evidence="3">
    <location>
        <begin position="503"/>
        <end position="537"/>
    </location>
</feature>
<dbReference type="FunFam" id="1.25.40.10:FF:000073">
    <property type="entry name" value="Pentatricopeptide repeat-containing protein chloroplastic"/>
    <property type="match status" value="1"/>
</dbReference>
<organism evidence="5 6">
    <name type="scientific">Rhododendron simsii</name>
    <name type="common">Sims's rhododendron</name>
    <dbReference type="NCBI Taxonomy" id="118357"/>
    <lineage>
        <taxon>Eukaryota</taxon>
        <taxon>Viridiplantae</taxon>
        <taxon>Streptophyta</taxon>
        <taxon>Embryophyta</taxon>
        <taxon>Tracheophyta</taxon>
        <taxon>Spermatophyta</taxon>
        <taxon>Magnoliopsida</taxon>
        <taxon>eudicotyledons</taxon>
        <taxon>Gunneridae</taxon>
        <taxon>Pentapetalae</taxon>
        <taxon>asterids</taxon>
        <taxon>Ericales</taxon>
        <taxon>Ericaceae</taxon>
        <taxon>Ericoideae</taxon>
        <taxon>Rhodoreae</taxon>
        <taxon>Rhododendron</taxon>
    </lineage>
</organism>
<sequence>MYKLPRFQEPNLLRFLHIKQCQYFHSSHNSLGNSPRIYKLNRHLNGLWKSGQIDEARRVFDGMSDRDEFTWNTMVAAYAHSGRLAEAKQLFDEAPKKCSITWSSLISGFCRYGCESEGFHLFWQMQYEGHELSQFALGSILRVCSSKALLSRGEQLHALVIKTRFDSNAFVNIGLVDMYAKCDSIVEAEMIFDEMPERKSHVLWTAMITGYSHNNDGIRAIRCFRDMRAEGVEPNQYTFPSLLTACASVSARGFGGQVHGCIVRLGFEANVYVGSALVDMYAKCGDLYNARRALESVEGNDVVSWNSMVVGCVRQGLEEEALLLFKKMHAKDMDIDDFTYPSVLNSCASMKVMESAKSVHCLIVKTGYEAYKLVSNALVDVYAKGGELGSAFQVFNSMIYRDVVSWTSLVTGYAYNGSYEEALKLFCQLRSVGVDPDQIVIASVLSACAELTVLEFGQQVHTNFVKFGFGSTLSVDNSLLTMYAKCGCIKDAKKVFNLMTIRDVITWTALIIGYAKNGMGKYSLALYDDMIASGIKPDFITFIGLLFACSHAGFVEQGRQYFQSMEKVYGIKAGPDHYACMIDLLGRSGKMNEAKELLNQMSVEPDSTVWKALLSACRVHKDIELAERAANALFELEPQNAMPYVMLSNIYSAAGFWENTAKIRRLMKLRGISKEPGCSWMEMNSKVHKFMSEDRSHPKTDQIYSKVDEIMMLIKEAGYVPDMNFALHDVDEEGKELGLAYHCEKLAVAFGLLFVPQGAPIRIFKNLRVCGDCHAAMKFISRVFRRHIILRDSNCFHHFREGTCSCGDYW</sequence>
<feature type="repeat" description="PPR" evidence="3">
    <location>
        <begin position="200"/>
        <end position="234"/>
    </location>
</feature>
<dbReference type="GO" id="GO:0009451">
    <property type="term" value="P:RNA modification"/>
    <property type="evidence" value="ECO:0007669"/>
    <property type="project" value="InterPro"/>
</dbReference>
<gene>
    <name evidence="5" type="ORF">RHSIM_Rhsim01G0282900</name>
</gene>
<dbReference type="FunFam" id="1.25.40.10:FF:000031">
    <property type="entry name" value="Pentatricopeptide repeat-containing protein mitochondrial"/>
    <property type="match status" value="1"/>
</dbReference>
<dbReference type="InterPro" id="IPR046960">
    <property type="entry name" value="PPR_At4g14850-like_plant"/>
</dbReference>
<dbReference type="Pfam" id="PF20430">
    <property type="entry name" value="Eplus_motif"/>
    <property type="match status" value="1"/>
</dbReference>
<comment type="caution">
    <text evidence="5">The sequence shown here is derived from an EMBL/GenBank/DDBJ whole genome shotgun (WGS) entry which is preliminary data.</text>
</comment>
<keyword evidence="6" id="KW-1185">Reference proteome</keyword>
<dbReference type="InterPro" id="IPR046849">
    <property type="entry name" value="E2_motif"/>
</dbReference>
<evidence type="ECO:0000256" key="1">
    <source>
        <dbReference type="ARBA" id="ARBA00006643"/>
    </source>
</evidence>
<dbReference type="PROSITE" id="PS51375">
    <property type="entry name" value="PPR"/>
    <property type="match status" value="6"/>
</dbReference>
<dbReference type="Pfam" id="PF13041">
    <property type="entry name" value="PPR_2"/>
    <property type="match status" value="4"/>
</dbReference>
<dbReference type="Pfam" id="PF14432">
    <property type="entry name" value="DYW_deaminase"/>
    <property type="match status" value="1"/>
</dbReference>
<feature type="repeat" description="PPR" evidence="3">
    <location>
        <begin position="301"/>
        <end position="335"/>
    </location>
</feature>
<evidence type="ECO:0000256" key="3">
    <source>
        <dbReference type="PROSITE-ProRule" id="PRU00708"/>
    </source>
</evidence>
<dbReference type="Gene3D" id="1.25.40.10">
    <property type="entry name" value="Tetratricopeptide repeat domain"/>
    <property type="match status" value="5"/>
</dbReference>
<evidence type="ECO:0000256" key="2">
    <source>
        <dbReference type="ARBA" id="ARBA00022737"/>
    </source>
</evidence>
<dbReference type="GO" id="GO:0008270">
    <property type="term" value="F:zinc ion binding"/>
    <property type="evidence" value="ECO:0007669"/>
    <property type="project" value="InterPro"/>
</dbReference>
<dbReference type="OrthoDB" id="185373at2759"/>
<dbReference type="AlphaFoldDB" id="A0A834HI36"/>
<dbReference type="InterPro" id="IPR011990">
    <property type="entry name" value="TPR-like_helical_dom_sf"/>
</dbReference>
<proteinExistence type="inferred from homology"/>
<protein>
    <recommendedName>
        <fullName evidence="4">DYW domain-containing protein</fullName>
    </recommendedName>
</protein>
<evidence type="ECO:0000259" key="4">
    <source>
        <dbReference type="Pfam" id="PF14432"/>
    </source>
</evidence>
<dbReference type="PANTHER" id="PTHR47926:SF517">
    <property type="entry name" value="TETRATRICOPEPTIDE REPEAT-LIKE SUPERFAMILY PROTEIN"/>
    <property type="match status" value="1"/>
</dbReference>
<reference evidence="5" key="1">
    <citation type="submission" date="2019-11" db="EMBL/GenBank/DDBJ databases">
        <authorList>
            <person name="Liu Y."/>
            <person name="Hou J."/>
            <person name="Li T.-Q."/>
            <person name="Guan C.-H."/>
            <person name="Wu X."/>
            <person name="Wu H.-Z."/>
            <person name="Ling F."/>
            <person name="Zhang R."/>
            <person name="Shi X.-G."/>
            <person name="Ren J.-P."/>
            <person name="Chen E.-F."/>
            <person name="Sun J.-M."/>
        </authorList>
    </citation>
    <scope>NUCLEOTIDE SEQUENCE</scope>
    <source>
        <strain evidence="5">Adult_tree_wgs_1</strain>
        <tissue evidence="5">Leaves</tissue>
    </source>
</reference>
<evidence type="ECO:0000313" key="5">
    <source>
        <dbReference type="EMBL" id="KAF7154594.1"/>
    </source>
</evidence>
<dbReference type="SUPFAM" id="SSF48452">
    <property type="entry name" value="TPR-like"/>
    <property type="match status" value="1"/>
</dbReference>
<feature type="repeat" description="PPR" evidence="3">
    <location>
        <begin position="67"/>
        <end position="97"/>
    </location>
</feature>
<comment type="similarity">
    <text evidence="1">Belongs to the PPR family. PCMP-H subfamily.</text>
</comment>